<name>A0A0A8YQN7_ARUDO</name>
<dbReference type="EMBL" id="GBRH01269199">
    <property type="protein sequence ID" value="JAD28696.1"/>
    <property type="molecule type" value="Transcribed_RNA"/>
</dbReference>
<organism evidence="1">
    <name type="scientific">Arundo donax</name>
    <name type="common">Giant reed</name>
    <name type="synonym">Donax arundinaceus</name>
    <dbReference type="NCBI Taxonomy" id="35708"/>
    <lineage>
        <taxon>Eukaryota</taxon>
        <taxon>Viridiplantae</taxon>
        <taxon>Streptophyta</taxon>
        <taxon>Embryophyta</taxon>
        <taxon>Tracheophyta</taxon>
        <taxon>Spermatophyta</taxon>
        <taxon>Magnoliopsida</taxon>
        <taxon>Liliopsida</taxon>
        <taxon>Poales</taxon>
        <taxon>Poaceae</taxon>
        <taxon>PACMAD clade</taxon>
        <taxon>Arundinoideae</taxon>
        <taxon>Arundineae</taxon>
        <taxon>Arundo</taxon>
    </lineage>
</organism>
<reference evidence="1" key="2">
    <citation type="journal article" date="2015" name="Data Brief">
        <title>Shoot transcriptome of the giant reed, Arundo donax.</title>
        <authorList>
            <person name="Barrero R.A."/>
            <person name="Guerrero F.D."/>
            <person name="Moolhuijzen P."/>
            <person name="Goolsby J.A."/>
            <person name="Tidwell J."/>
            <person name="Bellgard S.E."/>
            <person name="Bellgard M.I."/>
        </authorList>
    </citation>
    <scope>NUCLEOTIDE SEQUENCE</scope>
    <source>
        <tissue evidence="1">Shoot tissue taken approximately 20 cm above the soil surface</tissue>
    </source>
</reference>
<protein>
    <submittedName>
        <fullName evidence="1">Uncharacterized protein</fullName>
    </submittedName>
</protein>
<evidence type="ECO:0000313" key="1">
    <source>
        <dbReference type="EMBL" id="JAD28696.1"/>
    </source>
</evidence>
<dbReference type="AlphaFoldDB" id="A0A0A8YQN7"/>
<reference evidence="1" key="1">
    <citation type="submission" date="2014-09" db="EMBL/GenBank/DDBJ databases">
        <authorList>
            <person name="Magalhaes I.L.F."/>
            <person name="Oliveira U."/>
            <person name="Santos F.R."/>
            <person name="Vidigal T.H.D.A."/>
            <person name="Brescovit A.D."/>
            <person name="Santos A.J."/>
        </authorList>
    </citation>
    <scope>NUCLEOTIDE SEQUENCE</scope>
    <source>
        <tissue evidence="1">Shoot tissue taken approximately 20 cm above the soil surface</tissue>
    </source>
</reference>
<sequence>MCTPLDPILAGWFIWKS</sequence>
<accession>A0A0A8YQN7</accession>
<proteinExistence type="predicted"/>